<protein>
    <submittedName>
        <fullName evidence="3">Glycerophosphodiester phosphodiesterase</fullName>
    </submittedName>
</protein>
<organism evidence="3 4">
    <name type="scientific">Microbacterium wangchenii</name>
    <dbReference type="NCBI Taxonomy" id="2541726"/>
    <lineage>
        <taxon>Bacteria</taxon>
        <taxon>Bacillati</taxon>
        <taxon>Actinomycetota</taxon>
        <taxon>Actinomycetes</taxon>
        <taxon>Micrococcales</taxon>
        <taxon>Microbacteriaceae</taxon>
        <taxon>Microbacterium</taxon>
    </lineage>
</organism>
<dbReference type="Pfam" id="PF03009">
    <property type="entry name" value="GDPD"/>
    <property type="match status" value="1"/>
</dbReference>
<dbReference type="InterPro" id="IPR017946">
    <property type="entry name" value="PLC-like_Pdiesterase_TIM-brl"/>
</dbReference>
<dbReference type="InterPro" id="IPR030395">
    <property type="entry name" value="GP_PDE_dom"/>
</dbReference>
<dbReference type="Proteomes" id="UP000295748">
    <property type="component" value="Chromosome"/>
</dbReference>
<feature type="compositionally biased region" description="Low complexity" evidence="1">
    <location>
        <begin position="1"/>
        <end position="21"/>
    </location>
</feature>
<feature type="compositionally biased region" description="Basic and acidic residues" evidence="1">
    <location>
        <begin position="22"/>
        <end position="43"/>
    </location>
</feature>
<gene>
    <name evidence="3" type="ORF">E4K62_08385</name>
</gene>
<proteinExistence type="predicted"/>
<sequence>MPTSRLPSTPSSSVPTRSSPTDSDRSHALGRADRRPPERPNEGREVKIRAIAHRGYSAKYPENTLTALRAAVDLNYSHVEFDVQLSKDGVPVLMHDYNVDRITDASGAVRDYTLAELKSFEIAGGERIATLEEALDVVKGRITPMVELKQAGDLYPGLEEKSLDLIRQSGVGEDCIIISFDHFSIQRLRTLDADIPLGLTSSCAMPYVFDFMAEMRCELLGVPVKMLTAQYDRMITERGYIVGPWVVDSLADMQLIAEKYPHTLITTNELERWADFYLAHPELHQDTAK</sequence>
<dbReference type="Gene3D" id="3.20.20.190">
    <property type="entry name" value="Phosphatidylinositol (PI) phosphodiesterase"/>
    <property type="match status" value="1"/>
</dbReference>
<dbReference type="EMBL" id="CP038266">
    <property type="protein sequence ID" value="QBR88706.1"/>
    <property type="molecule type" value="Genomic_DNA"/>
</dbReference>
<feature type="domain" description="GP-PDE" evidence="2">
    <location>
        <begin position="48"/>
        <end position="277"/>
    </location>
</feature>
<dbReference type="PROSITE" id="PS51704">
    <property type="entry name" value="GP_PDE"/>
    <property type="match status" value="1"/>
</dbReference>
<evidence type="ECO:0000259" key="2">
    <source>
        <dbReference type="PROSITE" id="PS51704"/>
    </source>
</evidence>
<dbReference type="PANTHER" id="PTHR46211">
    <property type="entry name" value="GLYCEROPHOSPHORYL DIESTER PHOSPHODIESTERASE"/>
    <property type="match status" value="1"/>
</dbReference>
<evidence type="ECO:0000313" key="3">
    <source>
        <dbReference type="EMBL" id="QBR88706.1"/>
    </source>
</evidence>
<dbReference type="SUPFAM" id="SSF51695">
    <property type="entry name" value="PLC-like phosphodiesterases"/>
    <property type="match status" value="1"/>
</dbReference>
<reference evidence="3 4" key="1">
    <citation type="submission" date="2019-03" db="EMBL/GenBank/DDBJ databases">
        <authorList>
            <person name="Dong K."/>
        </authorList>
    </citation>
    <scope>NUCLEOTIDE SEQUENCE [LARGE SCALE GENOMIC DNA]</scope>
    <source>
        <strain evidence="4">dk512</strain>
    </source>
</reference>
<accession>A0ABX5SRE3</accession>
<keyword evidence="4" id="KW-1185">Reference proteome</keyword>
<evidence type="ECO:0000256" key="1">
    <source>
        <dbReference type="SAM" id="MobiDB-lite"/>
    </source>
</evidence>
<feature type="region of interest" description="Disordered" evidence="1">
    <location>
        <begin position="1"/>
        <end position="43"/>
    </location>
</feature>
<dbReference type="PANTHER" id="PTHR46211:SF14">
    <property type="entry name" value="GLYCEROPHOSPHODIESTER PHOSPHODIESTERASE"/>
    <property type="match status" value="1"/>
</dbReference>
<evidence type="ECO:0000313" key="4">
    <source>
        <dbReference type="Proteomes" id="UP000295748"/>
    </source>
</evidence>
<name>A0ABX5SRE3_9MICO</name>